<dbReference type="InterPro" id="IPR007144">
    <property type="entry name" value="SSU_processome_Utp11"/>
</dbReference>
<evidence type="ECO:0000313" key="8">
    <source>
        <dbReference type="EMBL" id="KAK5080359.1"/>
    </source>
</evidence>
<comment type="function">
    <text evidence="1 6">Involved in nucleolar processing of pre-18S ribosomal RNA.</text>
</comment>
<comment type="subunit">
    <text evidence="6">Component of the ribosomal small subunit (SSU) processome.</text>
</comment>
<feature type="region of interest" description="Disordered" evidence="7">
    <location>
        <begin position="1"/>
        <end position="25"/>
    </location>
</feature>
<protein>
    <recommendedName>
        <fullName evidence="6">U3 small nucleolar RNA-associated protein 11</fullName>
        <shortName evidence="6">U3 snoRNA-associated protein 11</shortName>
    </recommendedName>
</protein>
<gene>
    <name evidence="8" type="ORF">LTR24_008559</name>
</gene>
<comment type="caution">
    <text evidence="8">The sequence shown here is derived from an EMBL/GenBank/DDBJ whole genome shotgun (WGS) entry which is preliminary data.</text>
</comment>
<evidence type="ECO:0000256" key="1">
    <source>
        <dbReference type="ARBA" id="ARBA00004099"/>
    </source>
</evidence>
<keyword evidence="9" id="KW-1185">Reference proteome</keyword>
<evidence type="ECO:0000256" key="7">
    <source>
        <dbReference type="SAM" id="MobiDB-lite"/>
    </source>
</evidence>
<name>A0ABR0JZM4_9EURO</name>
<reference evidence="8 9" key="1">
    <citation type="submission" date="2023-08" db="EMBL/GenBank/DDBJ databases">
        <title>Black Yeasts Isolated from many extreme environments.</title>
        <authorList>
            <person name="Coleine C."/>
            <person name="Stajich J.E."/>
            <person name="Selbmann L."/>
        </authorList>
    </citation>
    <scope>NUCLEOTIDE SEQUENCE [LARGE SCALE GENOMIC DNA]</scope>
    <source>
        <strain evidence="8 9">CCFEE 5885</strain>
    </source>
</reference>
<evidence type="ECO:0000256" key="5">
    <source>
        <dbReference type="ARBA" id="ARBA00023242"/>
    </source>
</evidence>
<dbReference type="PANTHER" id="PTHR12838">
    <property type="entry name" value="U3 SMALL NUCLEOLAR RNA-ASSOCIATED PROTEIN 11"/>
    <property type="match status" value="1"/>
</dbReference>
<dbReference type="EMBL" id="JAVRRG010000151">
    <property type="protein sequence ID" value="KAK5080359.1"/>
    <property type="molecule type" value="Genomic_DNA"/>
</dbReference>
<sequence length="265" mass="30564">MSSLRNAVTRRPHKERSQPTTRTKWGLLEKHKDYSLRARDFNQKKAKLNILQQKTRDRHPDEFSFGMLSQQGGQGKHGQRAQRQNQLSHEAASLLKTQDAGYLRNAAQRTRREVERVEEEVGVDGAVRREREVEKLVFDEEGEPVKKRVRLSRGTVEDEEPHDEGENGGVIATTPLSTSNKATPKVLSRKQAEKEKDRLSQLKADRKRRKRLQELRTAKLEALKKRQKEIQAAANELELQRAKMGNVIGGTNKHGVKFKLRERKR</sequence>
<comment type="subcellular location">
    <subcellularLocation>
        <location evidence="2 6">Nucleus</location>
        <location evidence="2 6">Nucleolus</location>
    </subcellularLocation>
</comment>
<feature type="region of interest" description="Disordered" evidence="7">
    <location>
        <begin position="53"/>
        <end position="122"/>
    </location>
</feature>
<keyword evidence="5 6" id="KW-0539">Nucleus</keyword>
<comment type="similarity">
    <text evidence="3 6">Belongs to the UTP11 family.</text>
</comment>
<feature type="region of interest" description="Disordered" evidence="7">
    <location>
        <begin position="147"/>
        <end position="210"/>
    </location>
</feature>
<dbReference type="PANTHER" id="PTHR12838:SF0">
    <property type="entry name" value="U3 SMALL NUCLEOLAR RNA-ASSOCIATED PROTEIN 11-RELATED"/>
    <property type="match status" value="1"/>
</dbReference>
<dbReference type="Pfam" id="PF03998">
    <property type="entry name" value="Utp11"/>
    <property type="match status" value="1"/>
</dbReference>
<evidence type="ECO:0000256" key="3">
    <source>
        <dbReference type="ARBA" id="ARBA00008105"/>
    </source>
</evidence>
<evidence type="ECO:0000256" key="2">
    <source>
        <dbReference type="ARBA" id="ARBA00004604"/>
    </source>
</evidence>
<organism evidence="8 9">
    <name type="scientific">Lithohypha guttulata</name>
    <dbReference type="NCBI Taxonomy" id="1690604"/>
    <lineage>
        <taxon>Eukaryota</taxon>
        <taxon>Fungi</taxon>
        <taxon>Dikarya</taxon>
        <taxon>Ascomycota</taxon>
        <taxon>Pezizomycotina</taxon>
        <taxon>Eurotiomycetes</taxon>
        <taxon>Chaetothyriomycetidae</taxon>
        <taxon>Chaetothyriales</taxon>
        <taxon>Trichomeriaceae</taxon>
        <taxon>Lithohypha</taxon>
    </lineage>
</organism>
<proteinExistence type="inferred from homology"/>
<evidence type="ECO:0000256" key="4">
    <source>
        <dbReference type="ARBA" id="ARBA00022552"/>
    </source>
</evidence>
<feature type="compositionally biased region" description="Basic and acidic residues" evidence="7">
    <location>
        <begin position="190"/>
        <end position="204"/>
    </location>
</feature>
<dbReference type="PIRSF" id="PIRSF015952">
    <property type="entry name" value="U3snoRNP11"/>
    <property type="match status" value="1"/>
</dbReference>
<accession>A0ABR0JZM4</accession>
<evidence type="ECO:0000256" key="6">
    <source>
        <dbReference type="PIRNR" id="PIRNR015952"/>
    </source>
</evidence>
<keyword evidence="4 6" id="KW-0698">rRNA processing</keyword>
<dbReference type="Proteomes" id="UP001345013">
    <property type="component" value="Unassembled WGS sequence"/>
</dbReference>
<evidence type="ECO:0000313" key="9">
    <source>
        <dbReference type="Proteomes" id="UP001345013"/>
    </source>
</evidence>